<evidence type="ECO:0000313" key="2">
    <source>
        <dbReference type="EMBL" id="HIY96275.1"/>
    </source>
</evidence>
<dbReference type="AlphaFoldDB" id="A0A9D1ZUS6"/>
<dbReference type="PROSITE" id="PS51257">
    <property type="entry name" value="PROKAR_LIPOPROTEIN"/>
    <property type="match status" value="1"/>
</dbReference>
<gene>
    <name evidence="2" type="ORF">H9729_01155</name>
</gene>
<protein>
    <recommendedName>
        <fullName evidence="4">Lipocalin-like domain-containing protein</fullName>
    </recommendedName>
</protein>
<name>A0A9D1ZUS6_9FIRM</name>
<evidence type="ECO:0000256" key="1">
    <source>
        <dbReference type="SAM" id="SignalP"/>
    </source>
</evidence>
<organism evidence="2 3">
    <name type="scientific">Candidatus Borkfalkia excrementigallinarum</name>
    <dbReference type="NCBI Taxonomy" id="2838506"/>
    <lineage>
        <taxon>Bacteria</taxon>
        <taxon>Bacillati</taxon>
        <taxon>Bacillota</taxon>
        <taxon>Clostridia</taxon>
        <taxon>Christensenellales</taxon>
        <taxon>Christensenellaceae</taxon>
        <taxon>Candidatus Borkfalkia</taxon>
    </lineage>
</organism>
<proteinExistence type="predicted"/>
<keyword evidence="1" id="KW-0732">Signal</keyword>
<comment type="caution">
    <text evidence="2">The sequence shown here is derived from an EMBL/GenBank/DDBJ whole genome shotgun (WGS) entry which is preliminary data.</text>
</comment>
<dbReference type="EMBL" id="DXCQ01000013">
    <property type="protein sequence ID" value="HIY96275.1"/>
    <property type="molecule type" value="Genomic_DNA"/>
</dbReference>
<feature type="signal peptide" evidence="1">
    <location>
        <begin position="1"/>
        <end position="23"/>
    </location>
</feature>
<reference evidence="2" key="2">
    <citation type="submission" date="2021-04" db="EMBL/GenBank/DDBJ databases">
        <authorList>
            <person name="Gilroy R."/>
        </authorList>
    </citation>
    <scope>NUCLEOTIDE SEQUENCE</scope>
    <source>
        <strain evidence="2">1345</strain>
    </source>
</reference>
<evidence type="ECO:0008006" key="4">
    <source>
        <dbReference type="Google" id="ProtNLM"/>
    </source>
</evidence>
<evidence type="ECO:0000313" key="3">
    <source>
        <dbReference type="Proteomes" id="UP000886750"/>
    </source>
</evidence>
<accession>A0A9D1ZUS6</accession>
<sequence>MKLLKRCSVACVAVLLCVGTAFALVACQNRNVGVYRYSASIADHYDGVLSDDIIERLGTSTVGAYIRLEETGAFYFASSLYTPTGTISDDLDEATKTIQIMGIEGTYAVDGEKLTLTAEDGSIYEGTIKDGTITIKIYSDVGAVQFVIDD</sequence>
<feature type="chain" id="PRO_5039345645" description="Lipocalin-like domain-containing protein" evidence="1">
    <location>
        <begin position="24"/>
        <end position="150"/>
    </location>
</feature>
<reference evidence="2" key="1">
    <citation type="journal article" date="2021" name="PeerJ">
        <title>Extensive microbial diversity within the chicken gut microbiome revealed by metagenomics and culture.</title>
        <authorList>
            <person name="Gilroy R."/>
            <person name="Ravi A."/>
            <person name="Getino M."/>
            <person name="Pursley I."/>
            <person name="Horton D.L."/>
            <person name="Alikhan N.F."/>
            <person name="Baker D."/>
            <person name="Gharbi K."/>
            <person name="Hall N."/>
            <person name="Watson M."/>
            <person name="Adriaenssens E.M."/>
            <person name="Foster-Nyarko E."/>
            <person name="Jarju S."/>
            <person name="Secka A."/>
            <person name="Antonio M."/>
            <person name="Oren A."/>
            <person name="Chaudhuri R.R."/>
            <person name="La Ragione R."/>
            <person name="Hildebrand F."/>
            <person name="Pallen M.J."/>
        </authorList>
    </citation>
    <scope>NUCLEOTIDE SEQUENCE</scope>
    <source>
        <strain evidence="2">1345</strain>
    </source>
</reference>
<dbReference type="Proteomes" id="UP000886750">
    <property type="component" value="Unassembled WGS sequence"/>
</dbReference>